<dbReference type="SUPFAM" id="SSF55729">
    <property type="entry name" value="Acyl-CoA N-acyltransferases (Nat)"/>
    <property type="match status" value="1"/>
</dbReference>
<dbReference type="InterPro" id="IPR050832">
    <property type="entry name" value="Bact_Acetyltransf"/>
</dbReference>
<reference evidence="4" key="1">
    <citation type="submission" date="2024-06" db="EMBL/GenBank/DDBJ databases">
        <title>Methylostella associata gen. nov., sp. nov., a novel Ancalomicrobiaceae-affiliated facultatively methylotrophic bacteria that feed on methanotrophs of the genus Methylococcus.</title>
        <authorList>
            <person name="Saltykova V."/>
            <person name="Danilova O.V."/>
            <person name="Oshkin I.Y."/>
            <person name="Belova S.E."/>
            <person name="Pimenov N.V."/>
            <person name="Dedysh S.N."/>
        </authorList>
    </citation>
    <scope>NUCLEOTIDE SEQUENCE</scope>
    <source>
        <strain evidence="4">S20</strain>
    </source>
</reference>
<evidence type="ECO:0000256" key="1">
    <source>
        <dbReference type="ARBA" id="ARBA00022679"/>
    </source>
</evidence>
<evidence type="ECO:0000256" key="2">
    <source>
        <dbReference type="ARBA" id="ARBA00023315"/>
    </source>
</evidence>
<dbReference type="PANTHER" id="PTHR43877">
    <property type="entry name" value="AMINOALKYLPHOSPHONATE N-ACETYLTRANSFERASE-RELATED-RELATED"/>
    <property type="match status" value="1"/>
</dbReference>
<organism evidence="4">
    <name type="scientific">Methyloraptor flagellatus</name>
    <dbReference type="NCBI Taxonomy" id="3162530"/>
    <lineage>
        <taxon>Bacteria</taxon>
        <taxon>Pseudomonadati</taxon>
        <taxon>Pseudomonadota</taxon>
        <taxon>Alphaproteobacteria</taxon>
        <taxon>Hyphomicrobiales</taxon>
        <taxon>Ancalomicrobiaceae</taxon>
        <taxon>Methyloraptor</taxon>
    </lineage>
</organism>
<dbReference type="Gene3D" id="3.40.630.30">
    <property type="match status" value="1"/>
</dbReference>
<dbReference type="InterPro" id="IPR016181">
    <property type="entry name" value="Acyl_CoA_acyltransferase"/>
</dbReference>
<evidence type="ECO:0000313" key="4">
    <source>
        <dbReference type="EMBL" id="XBY44809.1"/>
    </source>
</evidence>
<dbReference type="GO" id="GO:0016747">
    <property type="term" value="F:acyltransferase activity, transferring groups other than amino-acyl groups"/>
    <property type="evidence" value="ECO:0007669"/>
    <property type="project" value="InterPro"/>
</dbReference>
<dbReference type="KEGG" id="mflg:ABS361_00405"/>
<dbReference type="AlphaFoldDB" id="A0AAU7XAL7"/>
<keyword evidence="2" id="KW-0012">Acyltransferase</keyword>
<accession>A0AAU7XAL7</accession>
<gene>
    <name evidence="4" type="ORF">ABS361_00405</name>
</gene>
<proteinExistence type="predicted"/>
<dbReference type="Pfam" id="PF00583">
    <property type="entry name" value="Acetyltransf_1"/>
    <property type="match status" value="1"/>
</dbReference>
<sequence length="156" mass="16897">MSERPKTAVRIVDYAPPARLGELADLWVASWAKTLPAIDFEARRPWFLDHIAGLATAGAAIRLAITDDGRAAGFVTVDPATAYLDQICVGVAWWGGGVADALLAEARRLSPARLVLDVNKDNPRAVAFYERNGFRRIAEGVNPRSGLGTLKLEWTA</sequence>
<feature type="domain" description="N-acetyltransferase" evidence="3">
    <location>
        <begin position="9"/>
        <end position="156"/>
    </location>
</feature>
<dbReference type="PROSITE" id="PS51186">
    <property type="entry name" value="GNAT"/>
    <property type="match status" value="1"/>
</dbReference>
<evidence type="ECO:0000259" key="3">
    <source>
        <dbReference type="PROSITE" id="PS51186"/>
    </source>
</evidence>
<dbReference type="EMBL" id="CP158568">
    <property type="protein sequence ID" value="XBY44809.1"/>
    <property type="molecule type" value="Genomic_DNA"/>
</dbReference>
<dbReference type="RefSeq" id="WP_407049901.1">
    <property type="nucleotide sequence ID" value="NZ_CP158568.1"/>
</dbReference>
<dbReference type="InterPro" id="IPR000182">
    <property type="entry name" value="GNAT_dom"/>
</dbReference>
<keyword evidence="1" id="KW-0808">Transferase</keyword>
<name>A0AAU7XAL7_9HYPH</name>
<protein>
    <submittedName>
        <fullName evidence="4">GNAT family N-acetyltransferase</fullName>
    </submittedName>
</protein>